<keyword evidence="2" id="KW-0489">Methyltransferase</keyword>
<dbReference type="Proteomes" id="UP000295818">
    <property type="component" value="Unassembled WGS sequence"/>
</dbReference>
<dbReference type="InterPro" id="IPR029063">
    <property type="entry name" value="SAM-dependent_MTases_sf"/>
</dbReference>
<proteinExistence type="predicted"/>
<comment type="caution">
    <text evidence="2">The sequence shown here is derived from an EMBL/GenBank/DDBJ whole genome shotgun (WGS) entry which is preliminary data.</text>
</comment>
<dbReference type="Gene3D" id="3.40.50.150">
    <property type="entry name" value="Vaccinia Virus protein VP39"/>
    <property type="match status" value="1"/>
</dbReference>
<dbReference type="Pfam" id="PF13847">
    <property type="entry name" value="Methyltransf_31"/>
    <property type="match status" value="1"/>
</dbReference>
<accession>A0ABY2BAU4</accession>
<dbReference type="PANTHER" id="PTHR44068:SF11">
    <property type="entry name" value="GERANYL DIPHOSPHATE 2-C-METHYLTRANSFERASE"/>
    <property type="match status" value="1"/>
</dbReference>
<dbReference type="InterPro" id="IPR050447">
    <property type="entry name" value="Erg6_SMT_methyltransf"/>
</dbReference>
<dbReference type="GO" id="GO:0032259">
    <property type="term" value="P:methylation"/>
    <property type="evidence" value="ECO:0007669"/>
    <property type="project" value="UniProtKB-KW"/>
</dbReference>
<keyword evidence="3" id="KW-1185">Reference proteome</keyword>
<keyword evidence="2" id="KW-0808">Transferase</keyword>
<evidence type="ECO:0000259" key="1">
    <source>
        <dbReference type="Pfam" id="PF13847"/>
    </source>
</evidence>
<dbReference type="InterPro" id="IPR025714">
    <property type="entry name" value="Methyltranfer_dom"/>
</dbReference>
<dbReference type="PANTHER" id="PTHR44068">
    <property type="entry name" value="ZGC:194242"/>
    <property type="match status" value="1"/>
</dbReference>
<dbReference type="CDD" id="cd02440">
    <property type="entry name" value="AdoMet_MTases"/>
    <property type="match status" value="1"/>
</dbReference>
<sequence length="263" mass="28674">MHSHADAIKQDERAHFDRALRRARLSAYATGEFVGQESFMRASEILSLAVEAGIAPGVSVLDLCCGMAGPGRLITRELGCTYVGVDSNSGAVDIARERAGNLGCRFEVSRIPPVPRGPYDVVVLLETMLAFPDKQALLSEISSALKPGGRFAFTMEEGQPLTEAERASMPDADTVWLIPLPDMLSCLERVGLRARWQTECSQSHRAVVDSLINAFAADAPNIAAHVGRHALDELLAAHRLWSDWLRAGRVRKFAFIAEKPQVP</sequence>
<organism evidence="2 3">
    <name type="scientific">Kribbella orskensis</name>
    <dbReference type="NCBI Taxonomy" id="2512216"/>
    <lineage>
        <taxon>Bacteria</taxon>
        <taxon>Bacillati</taxon>
        <taxon>Actinomycetota</taxon>
        <taxon>Actinomycetes</taxon>
        <taxon>Propionibacteriales</taxon>
        <taxon>Kribbellaceae</taxon>
        <taxon>Kribbella</taxon>
    </lineage>
</organism>
<protein>
    <submittedName>
        <fullName evidence="2">Methyltransferase family protein</fullName>
    </submittedName>
</protein>
<reference evidence="2 3" key="1">
    <citation type="journal article" date="2015" name="Stand. Genomic Sci.">
        <title>Genomic Encyclopedia of Bacterial and Archaeal Type Strains, Phase III: the genomes of soil and plant-associated and newly described type strains.</title>
        <authorList>
            <person name="Whitman W.B."/>
            <person name="Woyke T."/>
            <person name="Klenk H.P."/>
            <person name="Zhou Y."/>
            <person name="Lilburn T.G."/>
            <person name="Beck B.J."/>
            <person name="De Vos P."/>
            <person name="Vandamme P."/>
            <person name="Eisen J.A."/>
            <person name="Garrity G."/>
            <person name="Hugenholtz P."/>
            <person name="Kyrpides N.C."/>
        </authorList>
    </citation>
    <scope>NUCLEOTIDE SEQUENCE [LARGE SCALE GENOMIC DNA]</scope>
    <source>
        <strain evidence="2 3">VKM Ac-2538</strain>
    </source>
</reference>
<evidence type="ECO:0000313" key="3">
    <source>
        <dbReference type="Proteomes" id="UP000295818"/>
    </source>
</evidence>
<dbReference type="EMBL" id="SLWM01000021">
    <property type="protein sequence ID" value="TCO14022.1"/>
    <property type="molecule type" value="Genomic_DNA"/>
</dbReference>
<evidence type="ECO:0000313" key="2">
    <source>
        <dbReference type="EMBL" id="TCO14022.1"/>
    </source>
</evidence>
<dbReference type="GO" id="GO:0008168">
    <property type="term" value="F:methyltransferase activity"/>
    <property type="evidence" value="ECO:0007669"/>
    <property type="project" value="UniProtKB-KW"/>
</dbReference>
<dbReference type="SUPFAM" id="SSF53335">
    <property type="entry name" value="S-adenosyl-L-methionine-dependent methyltransferases"/>
    <property type="match status" value="1"/>
</dbReference>
<name>A0ABY2BAU4_9ACTN</name>
<feature type="domain" description="Methyltransferase" evidence="1">
    <location>
        <begin position="56"/>
        <end position="156"/>
    </location>
</feature>
<gene>
    <name evidence="2" type="ORF">EV644_121102</name>
</gene>